<organism evidence="1">
    <name type="scientific">marine sediment metagenome</name>
    <dbReference type="NCBI Taxonomy" id="412755"/>
    <lineage>
        <taxon>unclassified sequences</taxon>
        <taxon>metagenomes</taxon>
        <taxon>ecological metagenomes</taxon>
    </lineage>
</organism>
<proteinExistence type="predicted"/>
<sequence length="49" mass="5748">MEEAIKVVINNIDYAPEVHLLWAAYDEYKQAIEKWRESHKALPPVPEVL</sequence>
<accession>X1RN12</accession>
<dbReference type="AlphaFoldDB" id="X1RN12"/>
<reference evidence="1" key="1">
    <citation type="journal article" date="2014" name="Front. Microbiol.">
        <title>High frequency of phylogenetically diverse reductive dehalogenase-homologous genes in deep subseafloor sedimentary metagenomes.</title>
        <authorList>
            <person name="Kawai M."/>
            <person name="Futagami T."/>
            <person name="Toyoda A."/>
            <person name="Takaki Y."/>
            <person name="Nishi S."/>
            <person name="Hori S."/>
            <person name="Arai W."/>
            <person name="Tsubouchi T."/>
            <person name="Morono Y."/>
            <person name="Uchiyama I."/>
            <person name="Ito T."/>
            <person name="Fujiyama A."/>
            <person name="Inagaki F."/>
            <person name="Takami H."/>
        </authorList>
    </citation>
    <scope>NUCLEOTIDE SEQUENCE</scope>
    <source>
        <strain evidence="1">Expedition CK06-06</strain>
    </source>
</reference>
<comment type="caution">
    <text evidence="1">The sequence shown here is derived from an EMBL/GenBank/DDBJ whole genome shotgun (WGS) entry which is preliminary data.</text>
</comment>
<dbReference type="EMBL" id="BARW01006884">
    <property type="protein sequence ID" value="GAI82018.1"/>
    <property type="molecule type" value="Genomic_DNA"/>
</dbReference>
<name>X1RN12_9ZZZZ</name>
<gene>
    <name evidence="1" type="ORF">S12H4_14435</name>
</gene>
<protein>
    <submittedName>
        <fullName evidence="1">Uncharacterized protein</fullName>
    </submittedName>
</protein>
<evidence type="ECO:0000313" key="1">
    <source>
        <dbReference type="EMBL" id="GAI82018.1"/>
    </source>
</evidence>